<dbReference type="InterPro" id="IPR000192">
    <property type="entry name" value="Aminotrans_V_dom"/>
</dbReference>
<feature type="domain" description="Aminotransferase class V" evidence="13">
    <location>
        <begin position="4"/>
        <end position="348"/>
    </location>
</feature>
<name>A0A9D1S508_9FIRM</name>
<comment type="subunit">
    <text evidence="11">Homodimer.</text>
</comment>
<evidence type="ECO:0000256" key="10">
    <source>
        <dbReference type="ARBA" id="ARBA00049007"/>
    </source>
</evidence>
<comment type="function">
    <text evidence="1 11">Catalyzes the reversible conversion of 3-phosphohydroxypyruvate to phosphoserine and of 3-hydroxy-2-oxo-4-phosphonooxybutanoate to phosphohydroxythreonine.</text>
</comment>
<dbReference type="NCBIfam" id="TIGR01364">
    <property type="entry name" value="serC_1"/>
    <property type="match status" value="1"/>
</dbReference>
<dbReference type="GO" id="GO:0006564">
    <property type="term" value="P:L-serine biosynthetic process"/>
    <property type="evidence" value="ECO:0007669"/>
    <property type="project" value="UniProtKB-UniRule"/>
</dbReference>
<dbReference type="GO" id="GO:0005737">
    <property type="term" value="C:cytoplasm"/>
    <property type="evidence" value="ECO:0007669"/>
    <property type="project" value="UniProtKB-SubCell"/>
</dbReference>
<reference evidence="14" key="2">
    <citation type="journal article" date="2021" name="PeerJ">
        <title>Extensive microbial diversity within the chicken gut microbiome revealed by metagenomics and culture.</title>
        <authorList>
            <person name="Gilroy R."/>
            <person name="Ravi A."/>
            <person name="Getino M."/>
            <person name="Pursley I."/>
            <person name="Horton D.L."/>
            <person name="Alikhan N.F."/>
            <person name="Baker D."/>
            <person name="Gharbi K."/>
            <person name="Hall N."/>
            <person name="Watson M."/>
            <person name="Adriaenssens E.M."/>
            <person name="Foster-Nyarko E."/>
            <person name="Jarju S."/>
            <person name="Secka A."/>
            <person name="Antonio M."/>
            <person name="Oren A."/>
            <person name="Chaudhuri R.R."/>
            <person name="La Ragione R."/>
            <person name="Hildebrand F."/>
            <person name="Pallen M.J."/>
        </authorList>
    </citation>
    <scope>NUCLEOTIDE SEQUENCE</scope>
    <source>
        <strain evidence="14">ChiSxjej2B14-8506</strain>
    </source>
</reference>
<evidence type="ECO:0000259" key="13">
    <source>
        <dbReference type="Pfam" id="PF00266"/>
    </source>
</evidence>
<evidence type="ECO:0000256" key="11">
    <source>
        <dbReference type="HAMAP-Rule" id="MF_00160"/>
    </source>
</evidence>
<dbReference type="InterPro" id="IPR015422">
    <property type="entry name" value="PyrdxlP-dep_Trfase_small"/>
</dbReference>
<organism evidence="14 15">
    <name type="scientific">Candidatus Fimadaptatus faecigallinarum</name>
    <dbReference type="NCBI Taxonomy" id="2840814"/>
    <lineage>
        <taxon>Bacteria</taxon>
        <taxon>Bacillati</taxon>
        <taxon>Bacillota</taxon>
        <taxon>Clostridia</taxon>
        <taxon>Eubacteriales</taxon>
        <taxon>Candidatus Fimadaptatus</taxon>
    </lineage>
</organism>
<evidence type="ECO:0000256" key="2">
    <source>
        <dbReference type="ARBA" id="ARBA00005099"/>
    </source>
</evidence>
<keyword evidence="8 11" id="KW-0718">Serine biosynthesis</keyword>
<keyword evidence="5 11" id="KW-0028">Amino-acid biosynthesis</keyword>
<evidence type="ECO:0000256" key="6">
    <source>
        <dbReference type="ARBA" id="ARBA00022679"/>
    </source>
</evidence>
<dbReference type="Pfam" id="PF00266">
    <property type="entry name" value="Aminotran_5"/>
    <property type="match status" value="1"/>
</dbReference>
<comment type="caution">
    <text evidence="11">Lacks conserved residue(s) required for the propagation of feature annotation.</text>
</comment>
<dbReference type="PROSITE" id="PS00595">
    <property type="entry name" value="AA_TRANSFER_CLASS_5"/>
    <property type="match status" value="1"/>
</dbReference>
<sequence length="360" mass="39253">MERVYNFAAGPSTMPESALKKAASEMLCYGDTGVSVMEMSHRAKMYIEIWDGAMDIFKKLMGVPEGYTVLFLQGGATAQFAAVPMNLIGITGKADYVDTGSFANGAMKEAQRYGDVKCAASSKADGYTYIPELTRETFRPDASYVHITGNNTIFGTRYAALPDTGDIPLCADLSSCILSEPYDVSKFGVIYAGAQKNIGPAGLTVVVVRNDLMGHALPICPKVYNYTTEAEKESMLNTPPTYSVYMAKLCMEWLDSVGGVKAIEQVNIEKSKLLYDFIDNSKLFKNNVDPRYRSRMNVTCVTGDPALDDAFVKGAAKHGLIALKGHRLVGGIRASIYNAMPIEGVKALIDYMKQFELENA</sequence>
<dbReference type="GO" id="GO:0030170">
    <property type="term" value="F:pyridoxal phosphate binding"/>
    <property type="evidence" value="ECO:0007669"/>
    <property type="project" value="UniProtKB-UniRule"/>
</dbReference>
<feature type="binding site" evidence="11">
    <location>
        <position position="42"/>
    </location>
    <ligand>
        <name>L-glutamate</name>
        <dbReference type="ChEBI" id="CHEBI:29985"/>
    </ligand>
</feature>
<dbReference type="Gene3D" id="3.90.1150.10">
    <property type="entry name" value="Aspartate Aminotransferase, domain 1"/>
    <property type="match status" value="1"/>
</dbReference>
<comment type="catalytic activity">
    <reaction evidence="10 11 12">
        <text>O-phospho-L-serine + 2-oxoglutarate = 3-phosphooxypyruvate + L-glutamate</text>
        <dbReference type="Rhea" id="RHEA:14329"/>
        <dbReference type="ChEBI" id="CHEBI:16810"/>
        <dbReference type="ChEBI" id="CHEBI:18110"/>
        <dbReference type="ChEBI" id="CHEBI:29985"/>
        <dbReference type="ChEBI" id="CHEBI:57524"/>
        <dbReference type="EC" id="2.6.1.52"/>
    </reaction>
</comment>
<evidence type="ECO:0000313" key="14">
    <source>
        <dbReference type="EMBL" id="HIU47509.1"/>
    </source>
</evidence>
<evidence type="ECO:0000256" key="1">
    <source>
        <dbReference type="ARBA" id="ARBA00003483"/>
    </source>
</evidence>
<dbReference type="GO" id="GO:0004648">
    <property type="term" value="F:O-phospho-L-serine:2-oxoglutarate aminotransferase activity"/>
    <property type="evidence" value="ECO:0007669"/>
    <property type="project" value="UniProtKB-UniRule"/>
</dbReference>
<feature type="binding site" evidence="11">
    <location>
        <position position="152"/>
    </location>
    <ligand>
        <name>pyridoxal 5'-phosphate</name>
        <dbReference type="ChEBI" id="CHEBI:597326"/>
    </ligand>
</feature>
<dbReference type="HAMAP" id="MF_00160">
    <property type="entry name" value="SerC_aminotrans_5"/>
    <property type="match status" value="1"/>
</dbReference>
<keyword evidence="7 11" id="KW-0663">Pyridoxal phosphate</keyword>
<evidence type="ECO:0000256" key="12">
    <source>
        <dbReference type="RuleBase" id="RU004505"/>
    </source>
</evidence>
<comment type="caution">
    <text evidence="14">The sequence shown here is derived from an EMBL/GenBank/DDBJ whole genome shotgun (WGS) entry which is preliminary data.</text>
</comment>
<comment type="similarity">
    <text evidence="3 11">Belongs to the class-V pyridoxal-phosphate-dependent aminotransferase family. SerC subfamily.</text>
</comment>
<dbReference type="SUPFAM" id="SSF53383">
    <property type="entry name" value="PLP-dependent transferases"/>
    <property type="match status" value="1"/>
</dbReference>
<dbReference type="InterPro" id="IPR015421">
    <property type="entry name" value="PyrdxlP-dep_Trfase_major"/>
</dbReference>
<gene>
    <name evidence="11 14" type="primary">serC</name>
    <name evidence="14" type="ORF">IAC59_09690</name>
</gene>
<dbReference type="NCBIfam" id="NF003764">
    <property type="entry name" value="PRK05355.1"/>
    <property type="match status" value="1"/>
</dbReference>
<dbReference type="FunFam" id="3.90.1150.10:FF:000006">
    <property type="entry name" value="Phosphoserine aminotransferase"/>
    <property type="match status" value="1"/>
</dbReference>
<accession>A0A9D1S508</accession>
<dbReference type="Proteomes" id="UP000824123">
    <property type="component" value="Unassembled WGS sequence"/>
</dbReference>
<dbReference type="PIRSF" id="PIRSF000525">
    <property type="entry name" value="SerC"/>
    <property type="match status" value="1"/>
</dbReference>
<dbReference type="Gene3D" id="3.40.640.10">
    <property type="entry name" value="Type I PLP-dependent aspartate aminotransferase-like (Major domain)"/>
    <property type="match status" value="1"/>
</dbReference>
<feature type="binding site" evidence="11">
    <location>
        <position position="102"/>
    </location>
    <ligand>
        <name>pyridoxal 5'-phosphate</name>
        <dbReference type="ChEBI" id="CHEBI:597326"/>
    </ligand>
</feature>
<feature type="binding site" evidence="11">
    <location>
        <begin position="237"/>
        <end position="238"/>
    </location>
    <ligand>
        <name>pyridoxal 5'-phosphate</name>
        <dbReference type="ChEBI" id="CHEBI:597326"/>
    </ligand>
</feature>
<proteinExistence type="inferred from homology"/>
<dbReference type="InterPro" id="IPR020578">
    <property type="entry name" value="Aminotrans_V_PyrdxlP_BS"/>
</dbReference>
<dbReference type="PANTHER" id="PTHR43247">
    <property type="entry name" value="PHOSPHOSERINE AMINOTRANSFERASE"/>
    <property type="match status" value="1"/>
</dbReference>
<evidence type="ECO:0000256" key="7">
    <source>
        <dbReference type="ARBA" id="ARBA00022898"/>
    </source>
</evidence>
<dbReference type="AlphaFoldDB" id="A0A9D1S508"/>
<feature type="modified residue" description="N6-(pyridoxal phosphate)lysine" evidence="11">
    <location>
        <position position="196"/>
    </location>
</feature>
<comment type="cofactor">
    <cofactor evidence="11">
        <name>pyridoxal 5'-phosphate</name>
        <dbReference type="ChEBI" id="CHEBI:597326"/>
    </cofactor>
    <text evidence="11">Binds 1 pyridoxal phosphate per subunit.</text>
</comment>
<feature type="binding site" evidence="11">
    <location>
        <begin position="76"/>
        <end position="77"/>
    </location>
    <ligand>
        <name>pyridoxal 5'-phosphate</name>
        <dbReference type="ChEBI" id="CHEBI:597326"/>
    </ligand>
</feature>
<feature type="binding site" evidence="11">
    <location>
        <position position="195"/>
    </location>
    <ligand>
        <name>pyridoxal 5'-phosphate</name>
        <dbReference type="ChEBI" id="CHEBI:597326"/>
    </ligand>
</feature>
<dbReference type="InterPro" id="IPR015424">
    <property type="entry name" value="PyrdxlP-dep_Trfase"/>
</dbReference>
<dbReference type="FunFam" id="3.40.640.10:FF:000010">
    <property type="entry name" value="Phosphoserine aminotransferase"/>
    <property type="match status" value="1"/>
</dbReference>
<comment type="subcellular location">
    <subcellularLocation>
        <location evidence="11">Cytoplasm</location>
    </subcellularLocation>
</comment>
<evidence type="ECO:0000256" key="9">
    <source>
        <dbReference type="ARBA" id="ARBA00047630"/>
    </source>
</evidence>
<evidence type="ECO:0000256" key="8">
    <source>
        <dbReference type="ARBA" id="ARBA00023299"/>
    </source>
</evidence>
<feature type="binding site" evidence="11">
    <location>
        <position position="172"/>
    </location>
    <ligand>
        <name>pyridoxal 5'-phosphate</name>
        <dbReference type="ChEBI" id="CHEBI:597326"/>
    </ligand>
</feature>
<comment type="catalytic activity">
    <reaction evidence="9 11">
        <text>4-(phosphooxy)-L-threonine + 2-oxoglutarate = (R)-3-hydroxy-2-oxo-4-phosphooxybutanoate + L-glutamate</text>
        <dbReference type="Rhea" id="RHEA:16573"/>
        <dbReference type="ChEBI" id="CHEBI:16810"/>
        <dbReference type="ChEBI" id="CHEBI:29985"/>
        <dbReference type="ChEBI" id="CHEBI:58452"/>
        <dbReference type="ChEBI" id="CHEBI:58538"/>
        <dbReference type="EC" id="2.6.1.52"/>
    </reaction>
</comment>
<dbReference type="EMBL" id="DVNK01000058">
    <property type="protein sequence ID" value="HIU47509.1"/>
    <property type="molecule type" value="Genomic_DNA"/>
</dbReference>
<reference evidence="14" key="1">
    <citation type="submission" date="2020-10" db="EMBL/GenBank/DDBJ databases">
        <authorList>
            <person name="Gilroy R."/>
        </authorList>
    </citation>
    <scope>NUCLEOTIDE SEQUENCE</scope>
    <source>
        <strain evidence="14">ChiSxjej2B14-8506</strain>
    </source>
</reference>
<dbReference type="EC" id="2.6.1.52" evidence="11"/>
<keyword evidence="6 11" id="KW-0808">Transferase</keyword>
<protein>
    <recommendedName>
        <fullName evidence="11">Phosphoserine aminotransferase</fullName>
        <ecNumber evidence="11">2.6.1.52</ecNumber>
    </recommendedName>
    <alternativeName>
        <fullName evidence="11">Phosphohydroxythreonine aminotransferase</fullName>
        <shortName evidence="11">PSAT</shortName>
    </alternativeName>
</protein>
<comment type="pathway">
    <text evidence="2 11 12">Amino-acid biosynthesis; L-serine biosynthesis; L-serine from 3-phospho-D-glycerate: step 2/3.</text>
</comment>
<evidence type="ECO:0000256" key="5">
    <source>
        <dbReference type="ARBA" id="ARBA00022605"/>
    </source>
</evidence>
<evidence type="ECO:0000256" key="3">
    <source>
        <dbReference type="ARBA" id="ARBA00006904"/>
    </source>
</evidence>
<dbReference type="PANTHER" id="PTHR43247:SF1">
    <property type="entry name" value="PHOSPHOSERINE AMINOTRANSFERASE"/>
    <property type="match status" value="1"/>
</dbReference>
<dbReference type="InterPro" id="IPR022278">
    <property type="entry name" value="Pser_aminoTfrase"/>
</dbReference>
<evidence type="ECO:0000256" key="4">
    <source>
        <dbReference type="ARBA" id="ARBA00022576"/>
    </source>
</evidence>
<evidence type="ECO:0000313" key="15">
    <source>
        <dbReference type="Proteomes" id="UP000824123"/>
    </source>
</evidence>
<keyword evidence="4 11" id="KW-0032">Aminotransferase</keyword>
<keyword evidence="11" id="KW-0963">Cytoplasm</keyword>